<accession>A0A8K0T1V4</accession>
<evidence type="ECO:0000256" key="1">
    <source>
        <dbReference type="SAM" id="MobiDB-lite"/>
    </source>
</evidence>
<evidence type="ECO:0000313" key="2">
    <source>
        <dbReference type="EMBL" id="KAH7328353.1"/>
    </source>
</evidence>
<comment type="caution">
    <text evidence="2">The sequence shown here is derived from an EMBL/GenBank/DDBJ whole genome shotgun (WGS) entry which is preliminary data.</text>
</comment>
<protein>
    <recommendedName>
        <fullName evidence="4">Ubiquitin smt3</fullName>
    </recommendedName>
</protein>
<sequence>MAPSMPKISVNSGDAAVKSKSKAQVADSWEDEDVSDTEPASAGPVLTPSIPTAPPPTPISPSLIQDQTWMPAGVATGAGLSDGPARRPEKTDAVARRMIAASLGLKAPKLTDEQKAYQKSVKEQEKRKREQEKEEAQRRQEEAEKAKAAVWDD</sequence>
<feature type="region of interest" description="Disordered" evidence="1">
    <location>
        <begin position="110"/>
        <end position="153"/>
    </location>
</feature>
<name>A0A8K0T1V4_9HYPO</name>
<dbReference type="AlphaFoldDB" id="A0A8K0T1V4"/>
<feature type="compositionally biased region" description="Basic and acidic residues" evidence="1">
    <location>
        <begin position="110"/>
        <end position="147"/>
    </location>
</feature>
<proteinExistence type="predicted"/>
<keyword evidence="3" id="KW-1185">Reference proteome</keyword>
<feature type="compositionally biased region" description="Low complexity" evidence="1">
    <location>
        <begin position="14"/>
        <end position="27"/>
    </location>
</feature>
<feature type="region of interest" description="Disordered" evidence="1">
    <location>
        <begin position="1"/>
        <end position="93"/>
    </location>
</feature>
<reference evidence="2" key="1">
    <citation type="journal article" date="2021" name="Nat. Commun.">
        <title>Genetic determinants of endophytism in the Arabidopsis root mycobiome.</title>
        <authorList>
            <person name="Mesny F."/>
            <person name="Miyauchi S."/>
            <person name="Thiergart T."/>
            <person name="Pickel B."/>
            <person name="Atanasova L."/>
            <person name="Karlsson M."/>
            <person name="Huettel B."/>
            <person name="Barry K.W."/>
            <person name="Haridas S."/>
            <person name="Chen C."/>
            <person name="Bauer D."/>
            <person name="Andreopoulos W."/>
            <person name="Pangilinan J."/>
            <person name="LaButti K."/>
            <person name="Riley R."/>
            <person name="Lipzen A."/>
            <person name="Clum A."/>
            <person name="Drula E."/>
            <person name="Henrissat B."/>
            <person name="Kohler A."/>
            <person name="Grigoriev I.V."/>
            <person name="Martin F.M."/>
            <person name="Hacquard S."/>
        </authorList>
    </citation>
    <scope>NUCLEOTIDE SEQUENCE</scope>
    <source>
        <strain evidence="2">MPI-CAGE-CH-0235</strain>
    </source>
</reference>
<evidence type="ECO:0000313" key="3">
    <source>
        <dbReference type="Proteomes" id="UP000813444"/>
    </source>
</evidence>
<dbReference type="EMBL" id="JAGPNK010000001">
    <property type="protein sequence ID" value="KAH7328353.1"/>
    <property type="molecule type" value="Genomic_DNA"/>
</dbReference>
<dbReference type="OrthoDB" id="5418203at2759"/>
<organism evidence="2 3">
    <name type="scientific">Stachybotrys elegans</name>
    <dbReference type="NCBI Taxonomy" id="80388"/>
    <lineage>
        <taxon>Eukaryota</taxon>
        <taxon>Fungi</taxon>
        <taxon>Dikarya</taxon>
        <taxon>Ascomycota</taxon>
        <taxon>Pezizomycotina</taxon>
        <taxon>Sordariomycetes</taxon>
        <taxon>Hypocreomycetidae</taxon>
        <taxon>Hypocreales</taxon>
        <taxon>Stachybotryaceae</taxon>
        <taxon>Stachybotrys</taxon>
    </lineage>
</organism>
<feature type="compositionally biased region" description="Basic and acidic residues" evidence="1">
    <location>
        <begin position="84"/>
        <end position="93"/>
    </location>
</feature>
<evidence type="ECO:0008006" key="4">
    <source>
        <dbReference type="Google" id="ProtNLM"/>
    </source>
</evidence>
<gene>
    <name evidence="2" type="ORF">B0I35DRAFT_403739</name>
</gene>
<dbReference type="Proteomes" id="UP000813444">
    <property type="component" value="Unassembled WGS sequence"/>
</dbReference>